<dbReference type="InterPro" id="IPR018247">
    <property type="entry name" value="EF_Hand_1_Ca_BS"/>
</dbReference>
<dbReference type="EMBL" id="FZPC01000014">
    <property type="protein sequence ID" value="SNT10758.1"/>
    <property type="molecule type" value="Genomic_DNA"/>
</dbReference>
<keyword evidence="5" id="KW-1185">Reference proteome</keyword>
<dbReference type="PANTHER" id="PTHR34408">
    <property type="entry name" value="FAMILY PROTEIN, PUTATIVE-RELATED"/>
    <property type="match status" value="1"/>
</dbReference>
<dbReference type="PANTHER" id="PTHR34408:SF2">
    <property type="entry name" value="CELL WALL-BINDING PROTEIN YWSB"/>
    <property type="match status" value="1"/>
</dbReference>
<evidence type="ECO:0000256" key="1">
    <source>
        <dbReference type="SAM" id="MobiDB-lite"/>
    </source>
</evidence>
<dbReference type="PROSITE" id="PS50222">
    <property type="entry name" value="EF_HAND_2"/>
    <property type="match status" value="1"/>
</dbReference>
<reference evidence="4 5" key="2">
    <citation type="submission" date="2017-06" db="EMBL/GenBank/DDBJ databases">
        <authorList>
            <person name="Varghese N."/>
            <person name="Submissions S."/>
        </authorList>
    </citation>
    <scope>NUCLEOTIDE SEQUENCE [LARGE SCALE GENOMIC DNA]</scope>
    <source>
        <strain evidence="4 5">RLD-1</strain>
    </source>
</reference>
<dbReference type="GO" id="GO:0005509">
    <property type="term" value="F:calcium ion binding"/>
    <property type="evidence" value="ECO:0007669"/>
    <property type="project" value="InterPro"/>
</dbReference>
<dbReference type="AlphaFoldDB" id="A0A239JZ54"/>
<accession>A0A239JZ54</accession>
<dbReference type="Gene3D" id="2.30.30.40">
    <property type="entry name" value="SH3 Domains"/>
    <property type="match status" value="1"/>
</dbReference>
<sequence>MFFSNLYQAMKDEYRRWRDGPPVPPKPGSSTAPLTSRPSPLLPTPAPGPTSPGPSSDLPAVKSWSHPFGAKSDPLQQLTNLAKAQAGYFPLGRNGLWHGGVHFDSGTAGTVGPEGQSHVRCLADGEVIAYRIPEHTPKTKFFPAPGVTVDAPFASGFVLVRHRLEAPRIEGKTESPPALIFYSLYMHLADWDSYQADIRKARPAFWPESSQRRVKETNEDRRRHHPDERGLNLRHSPLRGKTIGFLPRGATVTVSGTGEYRKVEGIKGPVDLQNPDGTLRGYVSVSVLQDLGGGIHRVNTHSDDLNVRATPSTSGTVLFKLPKGTELTISGTEEFRKLESVTQYIHFASLEPEHVPECGKVVVLDKPVPIKAGHLIGHLGPYQDCRDGHPQEKLHLEVFACENVETFFKKSRDWAKDLPEKEKTWLKLEAGTKAVIHQDSYSAATPPDLNHAHSVSSAPLLLPRSMLDGLAADRKIKVPASEAAKAKSWYRLENLLIGTDGKLLPDVWVCDEVGKTPWVSPWSWDGFDVIYNNDPPHNALSYFLKNMGNYFDEKELAQWQPLADASDKGPVRQRLFDIIDANRNGKIEAQEVQQALSIPAYAQSISQLVIHYESEWYYQQRKWDSLDQVMGHTPSTPILNWAAEKTRIKELSWWGEVAERGILPKDGTAYHFNPIGMAVSFISNDFIFTLEIMQAIYPDLSPSRNSDLQEIATELNGNLDFYKLDTPLRRAHFFAQILQETGSDLAVTEGFYYSSTSLKSLFSYFRAHPNEADAHGYSIRAGKIKSNGEPMGQLDFEAIANGAYGGRSELGNGSYDSGDGWRYRGRGLKQLTGRYNYSRFTEWHNSNSSLLGGGSVNFLQNPDLLSSMKYAARSAAFFWLSNNLYSIADRGATDDVVNSVTNVINHGTDELSRRGRRGNFARLWSNRILH</sequence>
<dbReference type="InterPro" id="IPR002048">
    <property type="entry name" value="EF_hand_dom"/>
</dbReference>
<feature type="region of interest" description="Disordered" evidence="1">
    <location>
        <begin position="208"/>
        <end position="234"/>
    </location>
</feature>
<evidence type="ECO:0000259" key="2">
    <source>
        <dbReference type="PROSITE" id="PS50222"/>
    </source>
</evidence>
<evidence type="ECO:0000313" key="4">
    <source>
        <dbReference type="EMBL" id="SNT10758.1"/>
    </source>
</evidence>
<feature type="compositionally biased region" description="Pro residues" evidence="1">
    <location>
        <begin position="40"/>
        <end position="52"/>
    </location>
</feature>
<proteinExistence type="predicted"/>
<gene>
    <name evidence="3" type="ORF">SAMN05216189_10118</name>
    <name evidence="4" type="ORF">SAMN06295949_1148</name>
</gene>
<name>A0A239JZ54_9PSED</name>
<dbReference type="InterPro" id="IPR052354">
    <property type="entry name" value="Cell_Wall_Dynamics_Protein"/>
</dbReference>
<dbReference type="SUPFAM" id="SSF53955">
    <property type="entry name" value="Lysozyme-like"/>
    <property type="match status" value="1"/>
</dbReference>
<dbReference type="EMBL" id="FNEC01000011">
    <property type="protein sequence ID" value="SDI97521.1"/>
    <property type="molecule type" value="Genomic_DNA"/>
</dbReference>
<organism evidence="3 6">
    <name type="scientific">Pseudomonas delhiensis</name>
    <dbReference type="NCBI Taxonomy" id="366289"/>
    <lineage>
        <taxon>Bacteria</taxon>
        <taxon>Pseudomonadati</taxon>
        <taxon>Pseudomonadota</taxon>
        <taxon>Gammaproteobacteria</taxon>
        <taxon>Pseudomonadales</taxon>
        <taxon>Pseudomonadaceae</taxon>
        <taxon>Pseudomonas</taxon>
    </lineage>
</organism>
<dbReference type="InterPro" id="IPR023346">
    <property type="entry name" value="Lysozyme-like_dom_sf"/>
</dbReference>
<evidence type="ECO:0000313" key="6">
    <source>
        <dbReference type="Proteomes" id="UP000199693"/>
    </source>
</evidence>
<dbReference type="Proteomes" id="UP000198309">
    <property type="component" value="Unassembled WGS sequence"/>
</dbReference>
<evidence type="ECO:0000313" key="3">
    <source>
        <dbReference type="EMBL" id="SDI97521.1"/>
    </source>
</evidence>
<feature type="region of interest" description="Disordered" evidence="1">
    <location>
        <begin position="14"/>
        <end position="65"/>
    </location>
</feature>
<dbReference type="Gene3D" id="1.10.530.10">
    <property type="match status" value="1"/>
</dbReference>
<feature type="domain" description="EF-hand" evidence="2">
    <location>
        <begin position="567"/>
        <end position="602"/>
    </location>
</feature>
<dbReference type="PROSITE" id="PS00018">
    <property type="entry name" value="EF_HAND_1"/>
    <property type="match status" value="1"/>
</dbReference>
<protein>
    <submittedName>
        <fullName evidence="3">Predicted chitinase</fullName>
    </submittedName>
</protein>
<feature type="compositionally biased region" description="Low complexity" evidence="1">
    <location>
        <begin position="29"/>
        <end position="39"/>
    </location>
</feature>
<dbReference type="Proteomes" id="UP000199693">
    <property type="component" value="Unassembled WGS sequence"/>
</dbReference>
<reference evidence="3 6" key="1">
    <citation type="submission" date="2016-10" db="EMBL/GenBank/DDBJ databases">
        <authorList>
            <person name="de Groot N.N."/>
        </authorList>
    </citation>
    <scope>NUCLEOTIDE SEQUENCE [LARGE SCALE GENOMIC DNA]</scope>
    <source>
        <strain evidence="3 6">CCM 7361</strain>
    </source>
</reference>
<feature type="compositionally biased region" description="Basic and acidic residues" evidence="1">
    <location>
        <begin position="210"/>
        <end position="231"/>
    </location>
</feature>
<evidence type="ECO:0000313" key="5">
    <source>
        <dbReference type="Proteomes" id="UP000198309"/>
    </source>
</evidence>